<reference evidence="10 11" key="1">
    <citation type="submission" date="2014-02" db="EMBL/GenBank/DDBJ databases">
        <title>Diversity of Thermotogales isolates from hydrothermal vents.</title>
        <authorList>
            <person name="Haverkamp T.H.A."/>
            <person name="Lossouarn J."/>
            <person name="Geslin C."/>
            <person name="Nesbo C.L."/>
        </authorList>
    </citation>
    <scope>NUCLEOTIDE SEQUENCE [LARGE SCALE GENOMIC DNA]</scope>
    <source>
        <strain evidence="10 11">431</strain>
    </source>
</reference>
<keyword evidence="3 9" id="KW-0540">Nuclease</keyword>
<evidence type="ECO:0000313" key="11">
    <source>
        <dbReference type="Proteomes" id="UP000185490"/>
    </source>
</evidence>
<keyword evidence="8 9" id="KW-0051">Antiviral defense</keyword>
<evidence type="ECO:0000256" key="2">
    <source>
        <dbReference type="ARBA" id="ARBA00009959"/>
    </source>
</evidence>
<dbReference type="EMBL" id="CP007389">
    <property type="protein sequence ID" value="APT74551.1"/>
    <property type="molecule type" value="Genomic_DNA"/>
</dbReference>
<dbReference type="Proteomes" id="UP000185490">
    <property type="component" value="Chromosome"/>
</dbReference>
<proteinExistence type="inferred from homology"/>
<comment type="subunit">
    <text evidence="9">Homodimer, forms a heterotetramer with a Cas1 homodimer.</text>
</comment>
<organism evidence="10 11">
    <name type="scientific">Thermosipho melanesiensis</name>
    <dbReference type="NCBI Taxonomy" id="46541"/>
    <lineage>
        <taxon>Bacteria</taxon>
        <taxon>Thermotogati</taxon>
        <taxon>Thermotogota</taxon>
        <taxon>Thermotogae</taxon>
        <taxon>Thermotogales</taxon>
        <taxon>Fervidobacteriaceae</taxon>
        <taxon>Thermosipho</taxon>
    </lineage>
</organism>
<dbReference type="SUPFAM" id="SSF143430">
    <property type="entry name" value="TTP0101/SSO1404-like"/>
    <property type="match status" value="1"/>
</dbReference>
<evidence type="ECO:0000256" key="1">
    <source>
        <dbReference type="ARBA" id="ARBA00001946"/>
    </source>
</evidence>
<sequence>MYVIMVYDVNKKRVQKVLKTARKYLKWVQKSVFEGKITEKNLKKLRDQLLELINQEEDSIYWYIMEPEFKPYRKILGKSENISNLI</sequence>
<dbReference type="InterPro" id="IPR021127">
    <property type="entry name" value="CRISPR_associated_Cas2"/>
</dbReference>
<evidence type="ECO:0000256" key="5">
    <source>
        <dbReference type="ARBA" id="ARBA00022759"/>
    </source>
</evidence>
<dbReference type="Gene3D" id="3.30.70.240">
    <property type="match status" value="1"/>
</dbReference>
<dbReference type="PANTHER" id="PTHR34405">
    <property type="entry name" value="CRISPR-ASSOCIATED ENDORIBONUCLEASE CAS2"/>
    <property type="match status" value="1"/>
</dbReference>
<evidence type="ECO:0000256" key="8">
    <source>
        <dbReference type="ARBA" id="ARBA00023118"/>
    </source>
</evidence>
<keyword evidence="7 9" id="KW-0460">Magnesium</keyword>
<keyword evidence="5 9" id="KW-0255">Endonuclease</keyword>
<dbReference type="Pfam" id="PF09827">
    <property type="entry name" value="CRISPR_Cas2"/>
    <property type="match status" value="1"/>
</dbReference>
<keyword evidence="4 9" id="KW-0479">Metal-binding</keyword>
<dbReference type="InterPro" id="IPR019199">
    <property type="entry name" value="Virulence_VapD/CRISPR_Cas2"/>
</dbReference>
<evidence type="ECO:0000256" key="7">
    <source>
        <dbReference type="ARBA" id="ARBA00022842"/>
    </source>
</evidence>
<dbReference type="PANTHER" id="PTHR34405:SF1">
    <property type="entry name" value="CRISPR-ASSOCIATED ENDORIBONUCLEASE CAS2"/>
    <property type="match status" value="1"/>
</dbReference>
<feature type="binding site" evidence="9">
    <location>
        <position position="8"/>
    </location>
    <ligand>
        <name>Mg(2+)</name>
        <dbReference type="ChEBI" id="CHEBI:18420"/>
        <note>catalytic</note>
    </ligand>
</feature>
<dbReference type="CDD" id="cd09725">
    <property type="entry name" value="Cas2_I_II_III"/>
    <property type="match status" value="1"/>
</dbReference>
<keyword evidence="11" id="KW-1185">Reference proteome</keyword>
<evidence type="ECO:0000256" key="4">
    <source>
        <dbReference type="ARBA" id="ARBA00022723"/>
    </source>
</evidence>
<keyword evidence="6 9" id="KW-0378">Hydrolase</keyword>
<evidence type="ECO:0000256" key="6">
    <source>
        <dbReference type="ARBA" id="ARBA00022801"/>
    </source>
</evidence>
<gene>
    <name evidence="9" type="primary">cas2</name>
    <name evidence="10" type="ORF">BW47_08735</name>
</gene>
<evidence type="ECO:0000313" key="10">
    <source>
        <dbReference type="EMBL" id="APT74551.1"/>
    </source>
</evidence>
<accession>A0ABN4UZ85</accession>
<comment type="function">
    <text evidence="9">CRISPR (clustered regularly interspaced short palindromic repeat), is an adaptive immune system that provides protection against mobile genetic elements (viruses, transposable elements and conjugative plasmids). CRISPR clusters contain sequences complementary to antecedent mobile elements and target invading nucleic acids. CRISPR clusters are transcribed and processed into CRISPR RNA (crRNA). Functions as a ssRNA-specific endoribonuclease. Involved in the integration of spacer DNA into the CRISPR cassette.</text>
</comment>
<dbReference type="EC" id="3.1.-.-" evidence="9"/>
<name>A0ABN4UZ85_9BACT</name>
<dbReference type="RefSeq" id="WP_012057853.1">
    <property type="nucleotide sequence ID" value="NZ_CP007389.1"/>
</dbReference>
<evidence type="ECO:0000256" key="3">
    <source>
        <dbReference type="ARBA" id="ARBA00022722"/>
    </source>
</evidence>
<comment type="similarity">
    <text evidence="2 9">Belongs to the CRISPR-associated endoribonuclease Cas2 protein family.</text>
</comment>
<protein>
    <recommendedName>
        <fullName evidence="9">CRISPR-associated endoribonuclease Cas2</fullName>
        <ecNumber evidence="9">3.1.-.-</ecNumber>
    </recommendedName>
</protein>
<evidence type="ECO:0000256" key="9">
    <source>
        <dbReference type="HAMAP-Rule" id="MF_01471"/>
    </source>
</evidence>
<dbReference type="NCBIfam" id="TIGR01573">
    <property type="entry name" value="cas2"/>
    <property type="match status" value="1"/>
</dbReference>
<dbReference type="HAMAP" id="MF_01471">
    <property type="entry name" value="Cas2"/>
    <property type="match status" value="1"/>
</dbReference>
<comment type="cofactor">
    <cofactor evidence="1 9">
        <name>Mg(2+)</name>
        <dbReference type="ChEBI" id="CHEBI:18420"/>
    </cofactor>
</comment>